<organism evidence="2 3">
    <name type="scientific">Mollisia scopiformis</name>
    <name type="common">Conifer needle endophyte fungus</name>
    <name type="synonym">Phialocephala scopiformis</name>
    <dbReference type="NCBI Taxonomy" id="149040"/>
    <lineage>
        <taxon>Eukaryota</taxon>
        <taxon>Fungi</taxon>
        <taxon>Dikarya</taxon>
        <taxon>Ascomycota</taxon>
        <taxon>Pezizomycotina</taxon>
        <taxon>Leotiomycetes</taxon>
        <taxon>Helotiales</taxon>
        <taxon>Mollisiaceae</taxon>
        <taxon>Mollisia</taxon>
    </lineage>
</organism>
<evidence type="ECO:0000313" key="3">
    <source>
        <dbReference type="Proteomes" id="UP000070700"/>
    </source>
</evidence>
<dbReference type="AlphaFoldDB" id="A0A194WTR1"/>
<feature type="region of interest" description="Disordered" evidence="1">
    <location>
        <begin position="148"/>
        <end position="167"/>
    </location>
</feature>
<accession>A0A194WTR1</accession>
<dbReference type="KEGG" id="psco:LY89DRAFT_674424"/>
<dbReference type="EMBL" id="KQ947427">
    <property type="protein sequence ID" value="KUJ11074.1"/>
    <property type="molecule type" value="Genomic_DNA"/>
</dbReference>
<reference evidence="2 3" key="1">
    <citation type="submission" date="2015-10" db="EMBL/GenBank/DDBJ databases">
        <title>Full genome of DAOMC 229536 Phialocephala scopiformis, a fungal endophyte of spruce producing the potent anti-insectan compound rugulosin.</title>
        <authorList>
            <consortium name="DOE Joint Genome Institute"/>
            <person name="Walker A.K."/>
            <person name="Frasz S.L."/>
            <person name="Seifert K.A."/>
            <person name="Miller J.D."/>
            <person name="Mondo S.J."/>
            <person name="Labutti K."/>
            <person name="Lipzen A."/>
            <person name="Dockter R."/>
            <person name="Kennedy M."/>
            <person name="Grigoriev I.V."/>
            <person name="Spatafora J.W."/>
        </authorList>
    </citation>
    <scope>NUCLEOTIDE SEQUENCE [LARGE SCALE GENOMIC DNA]</scope>
    <source>
        <strain evidence="2 3">CBS 120377</strain>
    </source>
</reference>
<feature type="region of interest" description="Disordered" evidence="1">
    <location>
        <begin position="220"/>
        <end position="251"/>
    </location>
</feature>
<protein>
    <submittedName>
        <fullName evidence="2">Uncharacterized protein</fullName>
    </submittedName>
</protein>
<evidence type="ECO:0000313" key="2">
    <source>
        <dbReference type="EMBL" id="KUJ11074.1"/>
    </source>
</evidence>
<evidence type="ECO:0000256" key="1">
    <source>
        <dbReference type="SAM" id="MobiDB-lite"/>
    </source>
</evidence>
<keyword evidence="3" id="KW-1185">Reference proteome</keyword>
<feature type="compositionally biased region" description="Polar residues" evidence="1">
    <location>
        <begin position="152"/>
        <end position="161"/>
    </location>
</feature>
<sequence>MGIAKILRVAAADNLNGERVSKSPGRVKMGVKNLAKHLCAVLFVPNITQENGGMTVEMLAIFVLPGRSSGNREEEKIKVKGDPSWRAREICEKALRQSLCAEKKEAKLMRVYMLYKNPTTPNNPSLAPSLPPCLLSLMSKRRPHNEPFAATQARTHPSKSPSHPYAMGGPIRPVRKGTEAHQMNDLPKYKKLYFTAAHLTAAHLTREVAWESGPLGSPGFPGAQPRSPTPWSGCVGWDTTTTAGRRVSQKL</sequence>
<dbReference type="Proteomes" id="UP000070700">
    <property type="component" value="Unassembled WGS sequence"/>
</dbReference>
<dbReference type="GeneID" id="28823166"/>
<gene>
    <name evidence="2" type="ORF">LY89DRAFT_674424</name>
</gene>
<proteinExistence type="predicted"/>
<dbReference type="InParanoid" id="A0A194WTR1"/>
<name>A0A194WTR1_MOLSC</name>
<dbReference type="RefSeq" id="XP_018065429.1">
    <property type="nucleotide sequence ID" value="XM_018213440.1"/>
</dbReference>